<dbReference type="Proteomes" id="UP001497680">
    <property type="component" value="Unassembled WGS sequence"/>
</dbReference>
<accession>A0ACC0CU65</accession>
<evidence type="ECO:0000313" key="1">
    <source>
        <dbReference type="EMBL" id="KAI6083886.1"/>
    </source>
</evidence>
<dbReference type="EMBL" id="MU394345">
    <property type="protein sequence ID" value="KAI6083886.1"/>
    <property type="molecule type" value="Genomic_DNA"/>
</dbReference>
<gene>
    <name evidence="1" type="ORF">F4821DRAFT_280521</name>
</gene>
<proteinExistence type="predicted"/>
<organism evidence="1 2">
    <name type="scientific">Hypoxylon rubiginosum</name>
    <dbReference type="NCBI Taxonomy" id="110542"/>
    <lineage>
        <taxon>Eukaryota</taxon>
        <taxon>Fungi</taxon>
        <taxon>Dikarya</taxon>
        <taxon>Ascomycota</taxon>
        <taxon>Pezizomycotina</taxon>
        <taxon>Sordariomycetes</taxon>
        <taxon>Xylariomycetidae</taxon>
        <taxon>Xylariales</taxon>
        <taxon>Hypoxylaceae</taxon>
        <taxon>Hypoxylon</taxon>
    </lineage>
</organism>
<evidence type="ECO:0000313" key="2">
    <source>
        <dbReference type="Proteomes" id="UP001497680"/>
    </source>
</evidence>
<name>A0ACC0CU65_9PEZI</name>
<protein>
    <submittedName>
        <fullName evidence="1">Uncharacterized protein</fullName>
    </submittedName>
</protein>
<reference evidence="1 2" key="1">
    <citation type="journal article" date="2022" name="New Phytol.">
        <title>Ecological generalism drives hyperdiversity of secondary metabolite gene clusters in xylarialean endophytes.</title>
        <authorList>
            <person name="Franco M.E.E."/>
            <person name="Wisecaver J.H."/>
            <person name="Arnold A.E."/>
            <person name="Ju Y.M."/>
            <person name="Slot J.C."/>
            <person name="Ahrendt S."/>
            <person name="Moore L.P."/>
            <person name="Eastman K.E."/>
            <person name="Scott K."/>
            <person name="Konkel Z."/>
            <person name="Mondo S.J."/>
            <person name="Kuo A."/>
            <person name="Hayes R.D."/>
            <person name="Haridas S."/>
            <person name="Andreopoulos B."/>
            <person name="Riley R."/>
            <person name="LaButti K."/>
            <person name="Pangilinan J."/>
            <person name="Lipzen A."/>
            <person name="Amirebrahimi M."/>
            <person name="Yan J."/>
            <person name="Adam C."/>
            <person name="Keymanesh K."/>
            <person name="Ng V."/>
            <person name="Louie K."/>
            <person name="Northen T."/>
            <person name="Drula E."/>
            <person name="Henrissat B."/>
            <person name="Hsieh H.M."/>
            <person name="Youens-Clark K."/>
            <person name="Lutzoni F."/>
            <person name="Miadlikowska J."/>
            <person name="Eastwood D.C."/>
            <person name="Hamelin R.C."/>
            <person name="Grigoriev I.V."/>
            <person name="U'Ren J.M."/>
        </authorList>
    </citation>
    <scope>NUCLEOTIDE SEQUENCE [LARGE SCALE GENOMIC DNA]</scope>
    <source>
        <strain evidence="1 2">ER1909</strain>
    </source>
</reference>
<sequence>MPFNSRHLAWARQITVIARSVPLADLGMAARLALTGSPFATDFGVPAIISQPATPEGRAVLAERFADRMAGSGRASTEDNEWSEDEESIDRERWPRVRLSRDNTRFVIEDDEFEYPPTDAQGSRRSSLDDSMANSMHSQPGDMVEPEDSQNRRRIADADVSVFSDVRELIHSHVDAEGRPVLLDLTCMICNVRPIEVPEEIAPRRPGYQRYHPEAFVVLPCGHFMGGRCYARWHSVNVQEHSRPHCPLCRFNMDYPACHHSIPLIVADTETPVPLTIAEGGQVPQRCSECDPSNPEGSW</sequence>
<comment type="caution">
    <text evidence="1">The sequence shown here is derived from an EMBL/GenBank/DDBJ whole genome shotgun (WGS) entry which is preliminary data.</text>
</comment>
<keyword evidence="2" id="KW-1185">Reference proteome</keyword>